<dbReference type="EMBL" id="MPUH01000039">
    <property type="protein sequence ID" value="OMJ93643.1"/>
    <property type="molecule type" value="Genomic_DNA"/>
</dbReference>
<evidence type="ECO:0000313" key="1">
    <source>
        <dbReference type="EMBL" id="OMJ93643.1"/>
    </source>
</evidence>
<keyword evidence="2" id="KW-1185">Reference proteome</keyword>
<gene>
    <name evidence="1" type="ORF">SteCoe_3340</name>
</gene>
<dbReference type="AlphaFoldDB" id="A0A1R2CXE0"/>
<name>A0A1R2CXE0_9CILI</name>
<organism evidence="1 2">
    <name type="scientific">Stentor coeruleus</name>
    <dbReference type="NCBI Taxonomy" id="5963"/>
    <lineage>
        <taxon>Eukaryota</taxon>
        <taxon>Sar</taxon>
        <taxon>Alveolata</taxon>
        <taxon>Ciliophora</taxon>
        <taxon>Postciliodesmatophora</taxon>
        <taxon>Heterotrichea</taxon>
        <taxon>Heterotrichida</taxon>
        <taxon>Stentoridae</taxon>
        <taxon>Stentor</taxon>
    </lineage>
</organism>
<sequence>MEKLDQEIQILSRSYSNIRKKQNKWKYRSNETDAKIIIINQEQYSIKDLNQRGQIKRNPKLLEKIYKVWQIINPFRLSGISRAVFSQILKFLYKSLYKFQLGEHALNAFVDNDIEIDFKGGVCMYFCDFYDSVFDILDSATNSKSVTEYIAIVNSLKSQLKENDVLLLLNLHNKSHCLGKKPKYYYWMKETLKVHLKKSNLSKDLDGKARDYKQNKGRILSLPRIKSNKNYYLEKISPLSTHKKSGFIKSFLLEEIIEDRNKYLNMYKGDTKDLKKLLIN</sequence>
<reference evidence="1 2" key="1">
    <citation type="submission" date="2016-11" db="EMBL/GenBank/DDBJ databases">
        <title>The macronuclear genome of Stentor coeruleus: a giant cell with tiny introns.</title>
        <authorList>
            <person name="Slabodnick M."/>
            <person name="Ruby J.G."/>
            <person name="Reiff S.B."/>
            <person name="Swart E.C."/>
            <person name="Gosai S."/>
            <person name="Prabakaran S."/>
            <person name="Witkowska E."/>
            <person name="Larue G.E."/>
            <person name="Fisher S."/>
            <person name="Freeman R.M."/>
            <person name="Gunawardena J."/>
            <person name="Chu W."/>
            <person name="Stover N.A."/>
            <person name="Gregory B.D."/>
            <person name="Nowacki M."/>
            <person name="Derisi J."/>
            <person name="Roy S.W."/>
            <person name="Marshall W.F."/>
            <person name="Sood P."/>
        </authorList>
    </citation>
    <scope>NUCLEOTIDE SEQUENCE [LARGE SCALE GENOMIC DNA]</scope>
    <source>
        <strain evidence="1">WM001</strain>
    </source>
</reference>
<comment type="caution">
    <text evidence="1">The sequence shown here is derived from an EMBL/GenBank/DDBJ whole genome shotgun (WGS) entry which is preliminary data.</text>
</comment>
<dbReference type="OrthoDB" id="129364at2759"/>
<dbReference type="Proteomes" id="UP000187209">
    <property type="component" value="Unassembled WGS sequence"/>
</dbReference>
<accession>A0A1R2CXE0</accession>
<evidence type="ECO:0000313" key="2">
    <source>
        <dbReference type="Proteomes" id="UP000187209"/>
    </source>
</evidence>
<proteinExistence type="predicted"/>
<protein>
    <submittedName>
        <fullName evidence="1">Uncharacterized protein</fullName>
    </submittedName>
</protein>